<keyword evidence="2" id="KW-1185">Reference proteome</keyword>
<proteinExistence type="predicted"/>
<evidence type="ECO:0000313" key="1">
    <source>
        <dbReference type="EMBL" id="THU66390.1"/>
    </source>
</evidence>
<dbReference type="AlphaFoldDB" id="A0A4S8JVY2"/>
<protein>
    <submittedName>
        <fullName evidence="1">Uncharacterized protein</fullName>
    </submittedName>
</protein>
<organism evidence="1 2">
    <name type="scientific">Musa balbisiana</name>
    <name type="common">Banana</name>
    <dbReference type="NCBI Taxonomy" id="52838"/>
    <lineage>
        <taxon>Eukaryota</taxon>
        <taxon>Viridiplantae</taxon>
        <taxon>Streptophyta</taxon>
        <taxon>Embryophyta</taxon>
        <taxon>Tracheophyta</taxon>
        <taxon>Spermatophyta</taxon>
        <taxon>Magnoliopsida</taxon>
        <taxon>Liliopsida</taxon>
        <taxon>Zingiberales</taxon>
        <taxon>Musaceae</taxon>
        <taxon>Musa</taxon>
    </lineage>
</organism>
<evidence type="ECO:0000313" key="2">
    <source>
        <dbReference type="Proteomes" id="UP000317650"/>
    </source>
</evidence>
<sequence>MASPRHDQTHQGALIPVAGKSIRSSRNLHGVFVEAKLTGRRRRSCRALLHASASNLHVGRLGKSLRRCAKANKFFLGPPQWEEESVPSVLCAWKCPEDNSSSAMPLICSRKTPSHRCLHRLWTQ</sequence>
<dbReference type="EMBL" id="PYDT01000003">
    <property type="protein sequence ID" value="THU66390.1"/>
    <property type="molecule type" value="Genomic_DNA"/>
</dbReference>
<accession>A0A4S8JVY2</accession>
<name>A0A4S8JVY2_MUSBA</name>
<dbReference type="Proteomes" id="UP000317650">
    <property type="component" value="Chromosome 5"/>
</dbReference>
<comment type="caution">
    <text evidence="1">The sequence shown here is derived from an EMBL/GenBank/DDBJ whole genome shotgun (WGS) entry which is preliminary data.</text>
</comment>
<gene>
    <name evidence="1" type="ORF">C4D60_Mb05t13640</name>
</gene>
<reference evidence="1 2" key="1">
    <citation type="journal article" date="2019" name="Nat. Plants">
        <title>Genome sequencing of Musa balbisiana reveals subgenome evolution and function divergence in polyploid bananas.</title>
        <authorList>
            <person name="Yao X."/>
        </authorList>
    </citation>
    <scope>NUCLEOTIDE SEQUENCE [LARGE SCALE GENOMIC DNA]</scope>
    <source>
        <strain evidence="2">cv. DH-PKW</strain>
        <tissue evidence="1">Leaves</tissue>
    </source>
</reference>